<reference evidence="2" key="4">
    <citation type="journal article" date="2015" name="G3 (Bethesda)">
        <title>Genome sequences of three phytopathogenic species of the Magnaporthaceae family of fungi.</title>
        <authorList>
            <person name="Okagaki L.H."/>
            <person name="Nunes C.C."/>
            <person name="Sailsbery J."/>
            <person name="Clay B."/>
            <person name="Brown D."/>
            <person name="John T."/>
            <person name="Oh Y."/>
            <person name="Young N."/>
            <person name="Fitzgerald M."/>
            <person name="Haas B.J."/>
            <person name="Zeng Q."/>
            <person name="Young S."/>
            <person name="Adiconis X."/>
            <person name="Fan L."/>
            <person name="Levin J.Z."/>
            <person name="Mitchell T.K."/>
            <person name="Okubara P.A."/>
            <person name="Farman M.L."/>
            <person name="Kohn L.M."/>
            <person name="Birren B."/>
            <person name="Ma L.-J."/>
            <person name="Dean R.A."/>
        </authorList>
    </citation>
    <scope>NUCLEOTIDE SEQUENCE</scope>
    <source>
        <strain evidence="2">ATCC 64411 / 73-15</strain>
    </source>
</reference>
<dbReference type="AlphaFoldDB" id="A0A0C4EGK0"/>
<keyword evidence="3" id="KW-1185">Reference proteome</keyword>
<reference evidence="1" key="1">
    <citation type="submission" date="2010-05" db="EMBL/GenBank/DDBJ databases">
        <title>The Genome Sequence of Magnaporthe poae strain ATCC 64411.</title>
        <authorList>
            <consortium name="The Broad Institute Genome Sequencing Platform"/>
            <consortium name="Broad Institute Genome Sequencing Center for Infectious Disease"/>
            <person name="Ma L.-J."/>
            <person name="Dead R."/>
            <person name="Young S."/>
            <person name="Zeng Q."/>
            <person name="Koehrsen M."/>
            <person name="Alvarado L."/>
            <person name="Berlin A."/>
            <person name="Chapman S.B."/>
            <person name="Chen Z."/>
            <person name="Freedman E."/>
            <person name="Gellesch M."/>
            <person name="Goldberg J."/>
            <person name="Griggs A."/>
            <person name="Gujja S."/>
            <person name="Heilman E.R."/>
            <person name="Heiman D."/>
            <person name="Hepburn T."/>
            <person name="Howarth C."/>
            <person name="Jen D."/>
            <person name="Larson L."/>
            <person name="Mehta T."/>
            <person name="Neiman D."/>
            <person name="Pearson M."/>
            <person name="Roberts A."/>
            <person name="Saif S."/>
            <person name="Shea T."/>
            <person name="Shenoy N."/>
            <person name="Sisk P."/>
            <person name="Stolte C."/>
            <person name="Sykes S."/>
            <person name="Walk T."/>
            <person name="White J."/>
            <person name="Yandava C."/>
            <person name="Haas B."/>
            <person name="Nusbaum C."/>
            <person name="Birren B."/>
        </authorList>
    </citation>
    <scope>NUCLEOTIDE SEQUENCE</scope>
    <source>
        <strain evidence="1">ATCC 64411</strain>
    </source>
</reference>
<gene>
    <name evidence="1" type="ORF">MAPG_11955</name>
</gene>
<dbReference type="EnsemblFungi" id="MAPG_11955T0">
    <property type="protein sequence ID" value="MAPG_11955T0"/>
    <property type="gene ID" value="MAPG_11955"/>
</dbReference>
<reference evidence="2" key="5">
    <citation type="submission" date="2015-06" db="UniProtKB">
        <authorList>
            <consortium name="EnsemblFungi"/>
        </authorList>
    </citation>
    <scope>IDENTIFICATION</scope>
    <source>
        <strain evidence="2">ATCC 64411</strain>
    </source>
</reference>
<sequence length="146" mass="15680">MLPQLLVDRLGVVRRKPVAERVVPAHLGVPHQVLHRGYGRPVRLDGVPACPSAVERARDHVGDAVEDLEGFDADGGELDADVGYHGLKCRQRVHVALGGGRWARVCHGFGLWTAETAVVGVTIVRTVAGLSCYVGYICLPTPVFAQ</sequence>
<dbReference type="EMBL" id="GL877058">
    <property type="protein sequence ID" value="KLU93016.1"/>
    <property type="molecule type" value="Genomic_DNA"/>
</dbReference>
<evidence type="ECO:0000313" key="3">
    <source>
        <dbReference type="Proteomes" id="UP000011715"/>
    </source>
</evidence>
<protein>
    <submittedName>
        <fullName evidence="1 2">Uncharacterized protein</fullName>
    </submittedName>
</protein>
<accession>A0A0C4EGK0</accession>
<dbReference type="Proteomes" id="UP000011715">
    <property type="component" value="Unassembled WGS sequence"/>
</dbReference>
<proteinExistence type="predicted"/>
<evidence type="ECO:0000313" key="1">
    <source>
        <dbReference type="EMBL" id="KLU93016.1"/>
    </source>
</evidence>
<reference evidence="3" key="2">
    <citation type="submission" date="2010-05" db="EMBL/GenBank/DDBJ databases">
        <title>The genome sequence of Magnaporthe poae strain ATCC 64411.</title>
        <authorList>
            <person name="Ma L.-J."/>
            <person name="Dead R."/>
            <person name="Young S."/>
            <person name="Zeng Q."/>
            <person name="Koehrsen M."/>
            <person name="Alvarado L."/>
            <person name="Berlin A."/>
            <person name="Chapman S.B."/>
            <person name="Chen Z."/>
            <person name="Freedman E."/>
            <person name="Gellesch M."/>
            <person name="Goldberg J."/>
            <person name="Griggs A."/>
            <person name="Gujja S."/>
            <person name="Heilman E.R."/>
            <person name="Heiman D."/>
            <person name="Hepburn T."/>
            <person name="Howarth C."/>
            <person name="Jen D."/>
            <person name="Larson L."/>
            <person name="Mehta T."/>
            <person name="Neiman D."/>
            <person name="Pearson M."/>
            <person name="Roberts A."/>
            <person name="Saif S."/>
            <person name="Shea T."/>
            <person name="Shenoy N."/>
            <person name="Sisk P."/>
            <person name="Stolte C."/>
            <person name="Sykes S."/>
            <person name="Walk T."/>
            <person name="White J."/>
            <person name="Yandava C."/>
            <person name="Haas B."/>
            <person name="Nusbaum C."/>
            <person name="Birren B."/>
        </authorList>
    </citation>
    <scope>NUCLEOTIDE SEQUENCE [LARGE SCALE GENOMIC DNA]</scope>
    <source>
        <strain evidence="3">ATCC 64411 / 73-15</strain>
    </source>
</reference>
<name>A0A0C4EGK0_MAGP6</name>
<evidence type="ECO:0000313" key="2">
    <source>
        <dbReference type="EnsemblFungi" id="MAPG_11955T0"/>
    </source>
</evidence>
<dbReference type="VEuPathDB" id="FungiDB:MAPG_11955"/>
<organism evidence="2 3">
    <name type="scientific">Magnaporthiopsis poae (strain ATCC 64411 / 73-15)</name>
    <name type="common">Kentucky bluegrass fungus</name>
    <name type="synonym">Magnaporthe poae</name>
    <dbReference type="NCBI Taxonomy" id="644358"/>
    <lineage>
        <taxon>Eukaryota</taxon>
        <taxon>Fungi</taxon>
        <taxon>Dikarya</taxon>
        <taxon>Ascomycota</taxon>
        <taxon>Pezizomycotina</taxon>
        <taxon>Sordariomycetes</taxon>
        <taxon>Sordariomycetidae</taxon>
        <taxon>Magnaporthales</taxon>
        <taxon>Magnaporthaceae</taxon>
        <taxon>Magnaporthiopsis</taxon>
    </lineage>
</organism>
<reference evidence="1" key="3">
    <citation type="submission" date="2011-03" db="EMBL/GenBank/DDBJ databases">
        <title>Annotation of Magnaporthe poae ATCC 64411.</title>
        <authorList>
            <person name="Ma L.-J."/>
            <person name="Dead R."/>
            <person name="Young S.K."/>
            <person name="Zeng Q."/>
            <person name="Gargeya S."/>
            <person name="Fitzgerald M."/>
            <person name="Haas B."/>
            <person name="Abouelleil A."/>
            <person name="Alvarado L."/>
            <person name="Arachchi H.M."/>
            <person name="Berlin A."/>
            <person name="Brown A."/>
            <person name="Chapman S.B."/>
            <person name="Chen Z."/>
            <person name="Dunbar C."/>
            <person name="Freedman E."/>
            <person name="Gearin G."/>
            <person name="Gellesch M."/>
            <person name="Goldberg J."/>
            <person name="Griggs A."/>
            <person name="Gujja S."/>
            <person name="Heiman D."/>
            <person name="Howarth C."/>
            <person name="Larson L."/>
            <person name="Lui A."/>
            <person name="MacDonald P.J.P."/>
            <person name="Mehta T."/>
            <person name="Montmayeur A."/>
            <person name="Murphy C."/>
            <person name="Neiman D."/>
            <person name="Pearson M."/>
            <person name="Priest M."/>
            <person name="Roberts A."/>
            <person name="Saif S."/>
            <person name="Shea T."/>
            <person name="Shenoy N."/>
            <person name="Sisk P."/>
            <person name="Stolte C."/>
            <person name="Sykes S."/>
            <person name="Yandava C."/>
            <person name="Wortman J."/>
            <person name="Nusbaum C."/>
            <person name="Birren B."/>
        </authorList>
    </citation>
    <scope>NUCLEOTIDE SEQUENCE</scope>
    <source>
        <strain evidence="1">ATCC 64411</strain>
    </source>
</reference>
<dbReference type="EMBL" id="ADBL01002991">
    <property type="status" value="NOT_ANNOTATED_CDS"/>
    <property type="molecule type" value="Genomic_DNA"/>
</dbReference>